<evidence type="ECO:0000313" key="16">
    <source>
        <dbReference type="Proteomes" id="UP000319148"/>
    </source>
</evidence>
<dbReference type="UniPathway" id="UPA00028">
    <property type="reaction ID" value="UER00004"/>
</dbReference>
<keyword evidence="7 11" id="KW-0521">NADP</keyword>
<dbReference type="OrthoDB" id="9796561at2"/>
<dbReference type="GO" id="GO:0005737">
    <property type="term" value="C:cytoplasm"/>
    <property type="evidence" value="ECO:0007669"/>
    <property type="project" value="TreeGrafter"/>
</dbReference>
<evidence type="ECO:0000256" key="11">
    <source>
        <dbReference type="RuleBase" id="RU362068"/>
    </source>
</evidence>
<keyword evidence="12" id="KW-0812">Transmembrane</keyword>
<dbReference type="InterPro" id="IPR013752">
    <property type="entry name" value="KPA_reductase"/>
</dbReference>
<evidence type="ECO:0000256" key="9">
    <source>
        <dbReference type="ARBA" id="ARBA00032024"/>
    </source>
</evidence>
<evidence type="ECO:0000256" key="1">
    <source>
        <dbReference type="ARBA" id="ARBA00002919"/>
    </source>
</evidence>
<evidence type="ECO:0000259" key="13">
    <source>
        <dbReference type="Pfam" id="PF02558"/>
    </source>
</evidence>
<dbReference type="SUPFAM" id="SSF51735">
    <property type="entry name" value="NAD(P)-binding Rossmann-fold domains"/>
    <property type="match status" value="1"/>
</dbReference>
<keyword evidence="8 11" id="KW-0560">Oxidoreductase</keyword>
<feature type="transmembrane region" description="Helical" evidence="12">
    <location>
        <begin position="6"/>
        <end position="31"/>
    </location>
</feature>
<accession>A0A501PPD2</accession>
<evidence type="ECO:0000256" key="3">
    <source>
        <dbReference type="ARBA" id="ARBA00007870"/>
    </source>
</evidence>
<evidence type="ECO:0000256" key="5">
    <source>
        <dbReference type="ARBA" id="ARBA00019465"/>
    </source>
</evidence>
<dbReference type="AlphaFoldDB" id="A0A501PPD2"/>
<organism evidence="15 16">
    <name type="scientific">Emcibacter nanhaiensis</name>
    <dbReference type="NCBI Taxonomy" id="1505037"/>
    <lineage>
        <taxon>Bacteria</taxon>
        <taxon>Pseudomonadati</taxon>
        <taxon>Pseudomonadota</taxon>
        <taxon>Alphaproteobacteria</taxon>
        <taxon>Emcibacterales</taxon>
        <taxon>Emcibacteraceae</taxon>
        <taxon>Emcibacter</taxon>
    </lineage>
</organism>
<dbReference type="InterPro" id="IPR036291">
    <property type="entry name" value="NAD(P)-bd_dom_sf"/>
</dbReference>
<comment type="function">
    <text evidence="1 11">Catalyzes the NADPH-dependent reduction of ketopantoate into pantoic acid.</text>
</comment>
<evidence type="ECO:0000313" key="15">
    <source>
        <dbReference type="EMBL" id="TPD61631.1"/>
    </source>
</evidence>
<evidence type="ECO:0000256" key="12">
    <source>
        <dbReference type="SAM" id="Phobius"/>
    </source>
</evidence>
<dbReference type="InterPro" id="IPR051402">
    <property type="entry name" value="KPR-Related"/>
</dbReference>
<protein>
    <recommendedName>
        <fullName evidence="5 11">2-dehydropantoate 2-reductase</fullName>
        <ecNumber evidence="4 11">1.1.1.169</ecNumber>
    </recommendedName>
    <alternativeName>
        <fullName evidence="9 11">Ketopantoate reductase</fullName>
    </alternativeName>
</protein>
<dbReference type="FunFam" id="3.40.50.720:FF:000307">
    <property type="entry name" value="2-dehydropantoate 2-reductase"/>
    <property type="match status" value="1"/>
</dbReference>
<feature type="domain" description="Ketopantoate reductase C-terminal" evidence="14">
    <location>
        <begin position="179"/>
        <end position="298"/>
    </location>
</feature>
<dbReference type="Pfam" id="PF02558">
    <property type="entry name" value="ApbA"/>
    <property type="match status" value="1"/>
</dbReference>
<evidence type="ECO:0000256" key="8">
    <source>
        <dbReference type="ARBA" id="ARBA00023002"/>
    </source>
</evidence>
<reference evidence="16" key="1">
    <citation type="submission" date="2019-06" db="EMBL/GenBank/DDBJ databases">
        <title>The complete genome of Emcibacter congregatus ZYLT.</title>
        <authorList>
            <person name="Zhao Z."/>
        </authorList>
    </citation>
    <scope>NUCLEOTIDE SEQUENCE [LARGE SCALE GENOMIC DNA]</scope>
    <source>
        <strain evidence="16">MCCC 1A06723</strain>
    </source>
</reference>
<dbReference type="Gene3D" id="3.40.50.720">
    <property type="entry name" value="NAD(P)-binding Rossmann-like Domain"/>
    <property type="match status" value="1"/>
</dbReference>
<dbReference type="FunFam" id="1.10.1040.10:FF:000017">
    <property type="entry name" value="2-dehydropantoate 2-reductase"/>
    <property type="match status" value="1"/>
</dbReference>
<comment type="catalytic activity">
    <reaction evidence="10 11">
        <text>(R)-pantoate + NADP(+) = 2-dehydropantoate + NADPH + H(+)</text>
        <dbReference type="Rhea" id="RHEA:16233"/>
        <dbReference type="ChEBI" id="CHEBI:11561"/>
        <dbReference type="ChEBI" id="CHEBI:15378"/>
        <dbReference type="ChEBI" id="CHEBI:15980"/>
        <dbReference type="ChEBI" id="CHEBI:57783"/>
        <dbReference type="ChEBI" id="CHEBI:58349"/>
        <dbReference type="EC" id="1.1.1.169"/>
    </reaction>
</comment>
<name>A0A501PPD2_9PROT</name>
<evidence type="ECO:0000256" key="6">
    <source>
        <dbReference type="ARBA" id="ARBA00022655"/>
    </source>
</evidence>
<comment type="similarity">
    <text evidence="3 11">Belongs to the ketopantoate reductase family.</text>
</comment>
<keyword evidence="12" id="KW-0472">Membrane</keyword>
<evidence type="ECO:0000256" key="4">
    <source>
        <dbReference type="ARBA" id="ARBA00013014"/>
    </source>
</evidence>
<dbReference type="EMBL" id="VFIY01000005">
    <property type="protein sequence ID" value="TPD61631.1"/>
    <property type="molecule type" value="Genomic_DNA"/>
</dbReference>
<comment type="pathway">
    <text evidence="2 11">Cofactor biosynthesis; (R)-pantothenate biosynthesis; (R)-pantoate from 3-methyl-2-oxobutanoate: step 2/2.</text>
</comment>
<dbReference type="GO" id="GO:0015940">
    <property type="term" value="P:pantothenate biosynthetic process"/>
    <property type="evidence" value="ECO:0007669"/>
    <property type="project" value="UniProtKB-UniPathway"/>
</dbReference>
<feature type="domain" description="Ketopantoate reductase N-terminal" evidence="13">
    <location>
        <begin position="4"/>
        <end position="151"/>
    </location>
</feature>
<comment type="caution">
    <text evidence="15">The sequence shown here is derived from an EMBL/GenBank/DDBJ whole genome shotgun (WGS) entry which is preliminary data.</text>
</comment>
<dbReference type="Gene3D" id="1.10.1040.10">
    <property type="entry name" value="N-(1-d-carboxylethyl)-l-norvaline Dehydrogenase, domain 2"/>
    <property type="match status" value="1"/>
</dbReference>
<dbReference type="InterPro" id="IPR013332">
    <property type="entry name" value="KPR_N"/>
</dbReference>
<dbReference type="GO" id="GO:0008677">
    <property type="term" value="F:2-dehydropantoate 2-reductase activity"/>
    <property type="evidence" value="ECO:0007669"/>
    <property type="project" value="UniProtKB-EC"/>
</dbReference>
<gene>
    <name evidence="15" type="ORF">FIV46_05325</name>
</gene>
<dbReference type="InterPro" id="IPR003710">
    <property type="entry name" value="ApbA"/>
</dbReference>
<dbReference type="InterPro" id="IPR013328">
    <property type="entry name" value="6PGD_dom2"/>
</dbReference>
<dbReference type="SUPFAM" id="SSF48179">
    <property type="entry name" value="6-phosphogluconate dehydrogenase C-terminal domain-like"/>
    <property type="match status" value="1"/>
</dbReference>
<dbReference type="Pfam" id="PF08546">
    <property type="entry name" value="ApbA_C"/>
    <property type="match status" value="1"/>
</dbReference>
<proteinExistence type="inferred from homology"/>
<dbReference type="PANTHER" id="PTHR21708">
    <property type="entry name" value="PROBABLE 2-DEHYDROPANTOATE 2-REDUCTASE"/>
    <property type="match status" value="1"/>
</dbReference>
<dbReference type="EC" id="1.1.1.169" evidence="4 11"/>
<dbReference type="Proteomes" id="UP000319148">
    <property type="component" value="Unassembled WGS sequence"/>
</dbReference>
<dbReference type="NCBIfam" id="TIGR00745">
    <property type="entry name" value="apbA_panE"/>
    <property type="match status" value="1"/>
</dbReference>
<evidence type="ECO:0000256" key="10">
    <source>
        <dbReference type="ARBA" id="ARBA00048793"/>
    </source>
</evidence>
<dbReference type="InterPro" id="IPR008927">
    <property type="entry name" value="6-PGluconate_DH-like_C_sf"/>
</dbReference>
<keyword evidence="12" id="KW-1133">Transmembrane helix</keyword>
<keyword evidence="6 11" id="KW-0566">Pantothenate biosynthesis</keyword>
<keyword evidence="16" id="KW-1185">Reference proteome</keyword>
<sequence length="308" mass="33800">MMRILVLGAGAIGGYFGGLLLHSGADVTFLVRRRRRNLLKKNGLVIHTPDQDYDIAVADHLVEQVDEPYDLVILSCKAYDLEEAIKAITPAVGPDTHVLPLLNGLRHYDVLDETFGAEKILGGLAKNICTMQKDGSIRSWSRPGNVTFGPRSEEQLDFCRQLEELLLRAPISVTHSSHITSALWDKFCLITVLGAINCLLRGSIGDIMATRNGRDIALAIIDECAGTAKAAGYPLSEASLDYLQSSMTREGSDYTSSMFRDMELGKSVEADQLVGDMLIRAEDAGLSTPFLKAAYCTLQTYMLRREKS</sequence>
<evidence type="ECO:0000256" key="2">
    <source>
        <dbReference type="ARBA" id="ARBA00004994"/>
    </source>
</evidence>
<dbReference type="PANTHER" id="PTHR21708:SF26">
    <property type="entry name" value="2-DEHYDROPANTOATE 2-REDUCTASE"/>
    <property type="match status" value="1"/>
</dbReference>
<evidence type="ECO:0000259" key="14">
    <source>
        <dbReference type="Pfam" id="PF08546"/>
    </source>
</evidence>
<evidence type="ECO:0000256" key="7">
    <source>
        <dbReference type="ARBA" id="ARBA00022857"/>
    </source>
</evidence>